<evidence type="ECO:0000256" key="2">
    <source>
        <dbReference type="ARBA" id="ARBA00022475"/>
    </source>
</evidence>
<proteinExistence type="predicted"/>
<feature type="transmembrane region" description="Helical" evidence="7">
    <location>
        <begin position="289"/>
        <end position="313"/>
    </location>
</feature>
<evidence type="ECO:0000259" key="8">
    <source>
        <dbReference type="PROSITE" id="PS50850"/>
    </source>
</evidence>
<evidence type="ECO:0000256" key="7">
    <source>
        <dbReference type="SAM" id="Phobius"/>
    </source>
</evidence>
<evidence type="ECO:0000256" key="6">
    <source>
        <dbReference type="SAM" id="MobiDB-lite"/>
    </source>
</evidence>
<sequence length="461" mass="45521">MPGGSLRHSSAGHGTRPPTGSEVSDDAPPPSRSRARLPGGPPCKGHSVKTNSDTALTFTVAAALIAGVTLGSSGSNVMPVFVDDFADRFDLSSTSAGLVAASQLTAVAITTLLLANRAARPGRVRMARGGLALAAVGFIGAAIAFDILTLIMAGLLLGAGLGAVYAASTAALPGAGDDADKTSSIAIIGALFASALLLLAFPAVNESAGGGTGFFLLAVCCLPGWFLVGHLPDGPDPASSPSTTAPNTASRPARPSAVLLAGAGLLMAVTQGVWSYASVLGRGHTGMSASVLSAVLAVSSVVALAGAVAGPLAVKRFGRLRSMTGFVVVEAFSTGLLIVTHSPTLFIATAVIWQTCWLAVLVQILAAASVIDSTGRWVAALSGAGALGAGIGPLAVGAIMDNMGVGVLSILLTAGTLIATLPLLKMTASSDAATDTASVTPHPQATPIARTATEKPAAPAE</sequence>
<feature type="region of interest" description="Disordered" evidence="6">
    <location>
        <begin position="1"/>
        <end position="49"/>
    </location>
</feature>
<feature type="transmembrane region" description="Helical" evidence="7">
    <location>
        <begin position="94"/>
        <end position="115"/>
    </location>
</feature>
<protein>
    <submittedName>
        <fullName evidence="9">MFS transporter</fullName>
    </submittedName>
</protein>
<comment type="subcellular location">
    <subcellularLocation>
        <location evidence="1">Cell membrane</location>
        <topology evidence="1">Multi-pass membrane protein</topology>
    </subcellularLocation>
</comment>
<evidence type="ECO:0000256" key="1">
    <source>
        <dbReference type="ARBA" id="ARBA00004651"/>
    </source>
</evidence>
<evidence type="ECO:0000313" key="10">
    <source>
        <dbReference type="Proteomes" id="UP001518140"/>
    </source>
</evidence>
<feature type="region of interest" description="Disordered" evidence="6">
    <location>
        <begin position="435"/>
        <end position="461"/>
    </location>
</feature>
<evidence type="ECO:0000256" key="3">
    <source>
        <dbReference type="ARBA" id="ARBA00022692"/>
    </source>
</evidence>
<dbReference type="PANTHER" id="PTHR43124:SF10">
    <property type="entry name" value="PURINE EFFLUX PUMP PBUE"/>
    <property type="match status" value="1"/>
</dbReference>
<dbReference type="PANTHER" id="PTHR43124">
    <property type="entry name" value="PURINE EFFLUX PUMP PBUE"/>
    <property type="match status" value="1"/>
</dbReference>
<feature type="transmembrane region" description="Helical" evidence="7">
    <location>
        <begin position="320"/>
        <end position="339"/>
    </location>
</feature>
<keyword evidence="4 7" id="KW-1133">Transmembrane helix</keyword>
<dbReference type="InterPro" id="IPR050189">
    <property type="entry name" value="MFS_Efflux_Transporters"/>
</dbReference>
<feature type="transmembrane region" description="Helical" evidence="7">
    <location>
        <begin position="210"/>
        <end position="228"/>
    </location>
</feature>
<dbReference type="SUPFAM" id="SSF103473">
    <property type="entry name" value="MFS general substrate transporter"/>
    <property type="match status" value="1"/>
</dbReference>
<keyword evidence="5 7" id="KW-0472">Membrane</keyword>
<accession>A0ABX0DU17</accession>
<dbReference type="InterPro" id="IPR020846">
    <property type="entry name" value="MFS_dom"/>
</dbReference>
<dbReference type="Pfam" id="PF07690">
    <property type="entry name" value="MFS_1"/>
    <property type="match status" value="1"/>
</dbReference>
<name>A0ABX0DU17_9ACTN</name>
<comment type="caution">
    <text evidence="9">The sequence shown here is derived from an EMBL/GenBank/DDBJ whole genome shotgun (WGS) entry which is preliminary data.</text>
</comment>
<feature type="transmembrane region" description="Helical" evidence="7">
    <location>
        <begin position="377"/>
        <end position="399"/>
    </location>
</feature>
<feature type="transmembrane region" description="Helical" evidence="7">
    <location>
        <begin position="54"/>
        <end position="74"/>
    </location>
</feature>
<keyword evidence="3 7" id="KW-0812">Transmembrane</keyword>
<feature type="domain" description="Major facilitator superfamily (MFS) profile" evidence="8">
    <location>
        <begin position="55"/>
        <end position="431"/>
    </location>
</feature>
<dbReference type="InterPro" id="IPR036259">
    <property type="entry name" value="MFS_trans_sf"/>
</dbReference>
<dbReference type="PROSITE" id="PS50850">
    <property type="entry name" value="MFS"/>
    <property type="match status" value="1"/>
</dbReference>
<keyword evidence="2" id="KW-1003">Cell membrane</keyword>
<dbReference type="EMBL" id="JAAKZX010000038">
    <property type="protein sequence ID" value="NGO43369.1"/>
    <property type="molecule type" value="Genomic_DNA"/>
</dbReference>
<feature type="transmembrane region" description="Helical" evidence="7">
    <location>
        <begin position="257"/>
        <end position="277"/>
    </location>
</feature>
<feature type="transmembrane region" description="Helical" evidence="7">
    <location>
        <begin position="184"/>
        <end position="204"/>
    </location>
</feature>
<keyword evidence="10" id="KW-1185">Reference proteome</keyword>
<feature type="transmembrane region" description="Helical" evidence="7">
    <location>
        <begin position="151"/>
        <end position="172"/>
    </location>
</feature>
<reference evidence="9 10" key="1">
    <citation type="submission" date="2020-02" db="EMBL/GenBank/DDBJ databases">
        <title>Whole-genome analyses of novel actinobacteria.</title>
        <authorList>
            <person name="Sahin N."/>
            <person name="Tokatli A."/>
        </authorList>
    </citation>
    <scope>NUCLEOTIDE SEQUENCE [LARGE SCALE GENOMIC DNA]</scope>
    <source>
        <strain evidence="9 10">YC419</strain>
    </source>
</reference>
<evidence type="ECO:0000256" key="5">
    <source>
        <dbReference type="ARBA" id="ARBA00023136"/>
    </source>
</evidence>
<evidence type="ECO:0000313" key="9">
    <source>
        <dbReference type="EMBL" id="NGO43369.1"/>
    </source>
</evidence>
<organism evidence="9 10">
    <name type="scientific">Streptomyces ureilyticus</name>
    <dbReference type="NCBI Taxonomy" id="1775131"/>
    <lineage>
        <taxon>Bacteria</taxon>
        <taxon>Bacillati</taxon>
        <taxon>Actinomycetota</taxon>
        <taxon>Actinomycetes</taxon>
        <taxon>Kitasatosporales</taxon>
        <taxon>Streptomycetaceae</taxon>
        <taxon>Streptomyces</taxon>
    </lineage>
</organism>
<feature type="transmembrane region" description="Helical" evidence="7">
    <location>
        <begin position="405"/>
        <end position="424"/>
    </location>
</feature>
<dbReference type="InterPro" id="IPR011701">
    <property type="entry name" value="MFS"/>
</dbReference>
<feature type="transmembrane region" description="Helical" evidence="7">
    <location>
        <begin position="345"/>
        <end position="365"/>
    </location>
</feature>
<dbReference type="Proteomes" id="UP001518140">
    <property type="component" value="Unassembled WGS sequence"/>
</dbReference>
<dbReference type="Gene3D" id="1.20.1250.20">
    <property type="entry name" value="MFS general substrate transporter like domains"/>
    <property type="match status" value="2"/>
</dbReference>
<gene>
    <name evidence="9" type="ORF">G6048_14760</name>
</gene>
<evidence type="ECO:0000256" key="4">
    <source>
        <dbReference type="ARBA" id="ARBA00022989"/>
    </source>
</evidence>